<evidence type="ECO:0000313" key="2">
    <source>
        <dbReference type="Proteomes" id="UP001634394"/>
    </source>
</evidence>
<evidence type="ECO:0008006" key="3">
    <source>
        <dbReference type="Google" id="ProtNLM"/>
    </source>
</evidence>
<proteinExistence type="predicted"/>
<comment type="caution">
    <text evidence="1">The sequence shown here is derived from an EMBL/GenBank/DDBJ whole genome shotgun (WGS) entry which is preliminary data.</text>
</comment>
<organism evidence="1 2">
    <name type="scientific">Sinanodonta woodiana</name>
    <name type="common">Chinese pond mussel</name>
    <name type="synonym">Anodonta woodiana</name>
    <dbReference type="NCBI Taxonomy" id="1069815"/>
    <lineage>
        <taxon>Eukaryota</taxon>
        <taxon>Metazoa</taxon>
        <taxon>Spiralia</taxon>
        <taxon>Lophotrochozoa</taxon>
        <taxon>Mollusca</taxon>
        <taxon>Bivalvia</taxon>
        <taxon>Autobranchia</taxon>
        <taxon>Heteroconchia</taxon>
        <taxon>Palaeoheterodonta</taxon>
        <taxon>Unionida</taxon>
        <taxon>Unionoidea</taxon>
        <taxon>Unionidae</taxon>
        <taxon>Unioninae</taxon>
        <taxon>Sinanodonta</taxon>
    </lineage>
</organism>
<accession>A0ABD3VM74</accession>
<protein>
    <recommendedName>
        <fullName evidence="3">Transposase</fullName>
    </recommendedName>
</protein>
<sequence length="172" mass="19676">MYVLCIFRYNIITLNNCCVKPDGGSRAHLRSSSLKEIQNIEEELPTSVFEFVDEDACIPPVFIGKQSKLKLCNKPIQVEDMVLLDILKYAGDWPQLGQVFEMLDSKIKIKWYKGSMSGSWSPCTLRATGERGKRAVWTEDVSPAQIWCWVFNLTPSGYLPKRIEEKVEEHDA</sequence>
<keyword evidence="2" id="KW-1185">Reference proteome</keyword>
<name>A0ABD3VM74_SINWO</name>
<evidence type="ECO:0000313" key="1">
    <source>
        <dbReference type="EMBL" id="KAL3862587.1"/>
    </source>
</evidence>
<reference evidence="1 2" key="1">
    <citation type="submission" date="2024-11" db="EMBL/GenBank/DDBJ databases">
        <title>Chromosome-level genome assembly of the freshwater bivalve Anodonta woodiana.</title>
        <authorList>
            <person name="Chen X."/>
        </authorList>
    </citation>
    <scope>NUCLEOTIDE SEQUENCE [LARGE SCALE GENOMIC DNA]</scope>
    <source>
        <strain evidence="1">MN2024</strain>
        <tissue evidence="1">Gills</tissue>
    </source>
</reference>
<dbReference type="AlphaFoldDB" id="A0ABD3VM74"/>
<dbReference type="EMBL" id="JBJQND010000011">
    <property type="protein sequence ID" value="KAL3862587.1"/>
    <property type="molecule type" value="Genomic_DNA"/>
</dbReference>
<gene>
    <name evidence="1" type="ORF">ACJMK2_008544</name>
</gene>
<dbReference type="Proteomes" id="UP001634394">
    <property type="component" value="Unassembled WGS sequence"/>
</dbReference>